<evidence type="ECO:0000256" key="7">
    <source>
        <dbReference type="ARBA" id="ARBA00023136"/>
    </source>
</evidence>
<gene>
    <name evidence="9" type="ORF">PGTG_08703</name>
</gene>
<dbReference type="STRING" id="418459.E3KGU2"/>
<dbReference type="FunCoup" id="E3KGU2">
    <property type="interactions" value="193"/>
</dbReference>
<evidence type="ECO:0000256" key="3">
    <source>
        <dbReference type="ARBA" id="ARBA00005985"/>
    </source>
</evidence>
<keyword evidence="7 8" id="KW-0472">Membrane</keyword>
<dbReference type="Proteomes" id="UP000008783">
    <property type="component" value="Unassembled WGS sequence"/>
</dbReference>
<reference evidence="10" key="2">
    <citation type="journal article" date="2011" name="Proc. Natl. Acad. Sci. U.S.A.">
        <title>Obligate biotrophy features unraveled by the genomic analysis of rust fungi.</title>
        <authorList>
            <person name="Duplessis S."/>
            <person name="Cuomo C.A."/>
            <person name="Lin Y.-C."/>
            <person name="Aerts A."/>
            <person name="Tisserant E."/>
            <person name="Veneault-Fourrey C."/>
            <person name="Joly D.L."/>
            <person name="Hacquard S."/>
            <person name="Amselem J."/>
            <person name="Cantarel B.L."/>
            <person name="Chiu R."/>
            <person name="Coutinho P.M."/>
            <person name="Feau N."/>
            <person name="Field M."/>
            <person name="Frey P."/>
            <person name="Gelhaye E."/>
            <person name="Goldberg J."/>
            <person name="Grabherr M.G."/>
            <person name="Kodira C.D."/>
            <person name="Kohler A."/>
            <person name="Kuees U."/>
            <person name="Lindquist E.A."/>
            <person name="Lucas S.M."/>
            <person name="Mago R."/>
            <person name="Mauceli E."/>
            <person name="Morin E."/>
            <person name="Murat C."/>
            <person name="Pangilinan J.L."/>
            <person name="Park R."/>
            <person name="Pearson M."/>
            <person name="Quesneville H."/>
            <person name="Rouhier N."/>
            <person name="Sakthikumar S."/>
            <person name="Salamov A.A."/>
            <person name="Schmutz J."/>
            <person name="Selles B."/>
            <person name="Shapiro H."/>
            <person name="Tanguay P."/>
            <person name="Tuskan G.A."/>
            <person name="Henrissat B."/>
            <person name="Van de Peer Y."/>
            <person name="Rouze P."/>
            <person name="Ellis J.G."/>
            <person name="Dodds P.N."/>
            <person name="Schein J.E."/>
            <person name="Zhong S."/>
            <person name="Hamelin R.C."/>
            <person name="Grigoriev I.V."/>
            <person name="Szabo L.J."/>
            <person name="Martin F."/>
        </authorList>
    </citation>
    <scope>NUCLEOTIDE SEQUENCE [LARGE SCALE GENOMIC DNA]</scope>
    <source>
        <strain evidence="10">CRL 75-36-700-3 / race SCCL</strain>
    </source>
</reference>
<dbReference type="InterPro" id="IPR039653">
    <property type="entry name" value="Prenyltransferase"/>
</dbReference>
<dbReference type="Gene3D" id="1.10.357.140">
    <property type="entry name" value="UbiA prenyltransferase"/>
    <property type="match status" value="1"/>
</dbReference>
<dbReference type="VEuPathDB" id="FungiDB:PGTG_08703"/>
<dbReference type="GeneID" id="10532196"/>
<dbReference type="GO" id="GO:0008412">
    <property type="term" value="F:4-hydroxybenzoate polyprenyltransferase activity"/>
    <property type="evidence" value="ECO:0000318"/>
    <property type="project" value="GO_Central"/>
</dbReference>
<evidence type="ECO:0000256" key="6">
    <source>
        <dbReference type="ARBA" id="ARBA00022989"/>
    </source>
</evidence>
<evidence type="ECO:0000256" key="5">
    <source>
        <dbReference type="ARBA" id="ARBA00022692"/>
    </source>
</evidence>
<protein>
    <recommendedName>
        <fullName evidence="11">4-hydroxybenzoate polyprenyltransferase, mitochondrial</fullName>
    </recommendedName>
</protein>
<dbReference type="FunFam" id="1.10.357.140:FF:000003">
    <property type="entry name" value="4-hydroxybenzoate polyprenyltransferase, mitochondrial"/>
    <property type="match status" value="1"/>
</dbReference>
<evidence type="ECO:0000256" key="8">
    <source>
        <dbReference type="SAM" id="Phobius"/>
    </source>
</evidence>
<comment type="similarity">
    <text evidence="3">Belongs to the UbiA prenyltransferase family.</text>
</comment>
<accession>E3KGU2</accession>
<dbReference type="HOGENOM" id="CLU_034879_1_2_1"/>
<dbReference type="EMBL" id="DS178286">
    <property type="protein sequence ID" value="EFP83517.2"/>
    <property type="molecule type" value="Genomic_DNA"/>
</dbReference>
<dbReference type="CDD" id="cd13959">
    <property type="entry name" value="PT_UbiA_COQ2"/>
    <property type="match status" value="1"/>
</dbReference>
<comment type="cofactor">
    <cofactor evidence="1">
        <name>Mg(2+)</name>
        <dbReference type="ChEBI" id="CHEBI:18420"/>
    </cofactor>
</comment>
<evidence type="ECO:0000313" key="9">
    <source>
        <dbReference type="EMBL" id="EFP83517.2"/>
    </source>
</evidence>
<proteinExistence type="inferred from homology"/>
<dbReference type="InParanoid" id="E3KGU2"/>
<dbReference type="Gene3D" id="1.20.120.1780">
    <property type="entry name" value="UbiA prenyltransferase"/>
    <property type="match status" value="1"/>
</dbReference>
<dbReference type="InterPro" id="IPR000537">
    <property type="entry name" value="UbiA_prenyltransferase"/>
</dbReference>
<name>E3KGU2_PUCGT</name>
<dbReference type="GO" id="GO:0006744">
    <property type="term" value="P:ubiquinone biosynthetic process"/>
    <property type="evidence" value="ECO:0000318"/>
    <property type="project" value="GO_Central"/>
</dbReference>
<keyword evidence="6 8" id="KW-1133">Transmembrane helix</keyword>
<evidence type="ECO:0000313" key="10">
    <source>
        <dbReference type="Proteomes" id="UP000008783"/>
    </source>
</evidence>
<keyword evidence="4" id="KW-0808">Transferase</keyword>
<comment type="subcellular location">
    <subcellularLocation>
        <location evidence="2">Membrane</location>
        <topology evidence="2">Multi-pass membrane protein</topology>
    </subcellularLocation>
</comment>
<feature type="transmembrane region" description="Helical" evidence="8">
    <location>
        <begin position="129"/>
        <end position="156"/>
    </location>
</feature>
<reference key="1">
    <citation type="submission" date="2007-01" db="EMBL/GenBank/DDBJ databases">
        <title>The Genome Sequence of Puccinia graminis f. sp. tritici Strain CRL 75-36-700-3.</title>
        <authorList>
            <consortium name="The Broad Institute Genome Sequencing Platform"/>
            <person name="Birren B."/>
            <person name="Lander E."/>
            <person name="Galagan J."/>
            <person name="Nusbaum C."/>
            <person name="Devon K."/>
            <person name="Cuomo C."/>
            <person name="Jaffe D."/>
            <person name="Butler J."/>
            <person name="Alvarez P."/>
            <person name="Gnerre S."/>
            <person name="Grabherr M."/>
            <person name="Mauceli E."/>
            <person name="Brockman W."/>
            <person name="Young S."/>
            <person name="LaButti K."/>
            <person name="Sykes S."/>
            <person name="DeCaprio D."/>
            <person name="Crawford M."/>
            <person name="Koehrsen M."/>
            <person name="Engels R."/>
            <person name="Montgomery P."/>
            <person name="Pearson M."/>
            <person name="Howarth C."/>
            <person name="Larson L."/>
            <person name="White J."/>
            <person name="Zeng Q."/>
            <person name="Kodira C."/>
            <person name="Yandava C."/>
            <person name="Alvarado L."/>
            <person name="O'Leary S."/>
            <person name="Szabo L."/>
            <person name="Dean R."/>
            <person name="Schein J."/>
        </authorList>
    </citation>
    <scope>NUCLEOTIDE SEQUENCE</scope>
    <source>
        <strain>CRL 75-36-700-3</strain>
    </source>
</reference>
<dbReference type="RefSeq" id="XP_003327936.2">
    <property type="nucleotide sequence ID" value="XM_003327888.2"/>
</dbReference>
<dbReference type="AlphaFoldDB" id="E3KGU2"/>
<evidence type="ECO:0000256" key="1">
    <source>
        <dbReference type="ARBA" id="ARBA00001946"/>
    </source>
</evidence>
<evidence type="ECO:0000256" key="4">
    <source>
        <dbReference type="ARBA" id="ARBA00022679"/>
    </source>
</evidence>
<evidence type="ECO:0000256" key="2">
    <source>
        <dbReference type="ARBA" id="ARBA00004141"/>
    </source>
</evidence>
<evidence type="ECO:0008006" key="11">
    <source>
        <dbReference type="Google" id="ProtNLM"/>
    </source>
</evidence>
<dbReference type="OrthoDB" id="18170at2759"/>
<dbReference type="GO" id="GO:0005743">
    <property type="term" value="C:mitochondrial inner membrane"/>
    <property type="evidence" value="ECO:0000318"/>
    <property type="project" value="GO_Central"/>
</dbReference>
<keyword evidence="5 8" id="KW-0812">Transmembrane</keyword>
<dbReference type="Pfam" id="PF01040">
    <property type="entry name" value="UbiA"/>
    <property type="match status" value="1"/>
</dbReference>
<dbReference type="PANTHER" id="PTHR11048">
    <property type="entry name" value="PRENYLTRANSFERASES"/>
    <property type="match status" value="1"/>
</dbReference>
<dbReference type="InterPro" id="IPR044878">
    <property type="entry name" value="UbiA_sf"/>
</dbReference>
<organism evidence="9 10">
    <name type="scientific">Puccinia graminis f. sp. tritici (strain CRL 75-36-700-3 / race SCCL)</name>
    <name type="common">Black stem rust fungus</name>
    <dbReference type="NCBI Taxonomy" id="418459"/>
    <lineage>
        <taxon>Eukaryota</taxon>
        <taxon>Fungi</taxon>
        <taxon>Dikarya</taxon>
        <taxon>Basidiomycota</taxon>
        <taxon>Pucciniomycotina</taxon>
        <taxon>Pucciniomycetes</taxon>
        <taxon>Pucciniales</taxon>
        <taxon>Pucciniaceae</taxon>
        <taxon>Puccinia</taxon>
    </lineage>
</organism>
<feature type="transmembrane region" description="Helical" evidence="8">
    <location>
        <begin position="193"/>
        <end position="212"/>
    </location>
</feature>
<feature type="transmembrane region" description="Helical" evidence="8">
    <location>
        <begin position="168"/>
        <end position="187"/>
    </location>
</feature>
<sequence>MLIRSLTWMCFGRIEKEPKLKNLIKQIEPYHALSRLQAAIGTGLLFLPWGSSLALEASSAAFSLQFLISQTCLFSLSAFMMHGARCTINDLWDRPIDKKVSQTQLRPLASGGSARSPTNAIGWLGLQRLIGLAILLQLNMYHILLGASLLSLVIIYPLMKQITYRPQFVLGMAFNWGAPLGSSAILGQKEWRVLIPLYMVHICWTIVYNTIYAEQDKKSNFLAGIKLTTLLFGA</sequence>
<dbReference type="PANTHER" id="PTHR11048:SF28">
    <property type="entry name" value="4-HYDROXYBENZOATE POLYPRENYLTRANSFERASE, MITOCHONDRIAL"/>
    <property type="match status" value="1"/>
</dbReference>
<dbReference type="KEGG" id="pgr:PGTG_08703"/>
<keyword evidence="10" id="KW-1185">Reference proteome</keyword>